<dbReference type="AlphaFoldDB" id="A0AAV9ULJ7"/>
<evidence type="ECO:0000313" key="2">
    <source>
        <dbReference type="Proteomes" id="UP001373714"/>
    </source>
</evidence>
<organism evidence="1 2">
    <name type="scientific">Orbilia blumenaviensis</name>
    <dbReference type="NCBI Taxonomy" id="1796055"/>
    <lineage>
        <taxon>Eukaryota</taxon>
        <taxon>Fungi</taxon>
        <taxon>Dikarya</taxon>
        <taxon>Ascomycota</taxon>
        <taxon>Pezizomycotina</taxon>
        <taxon>Orbiliomycetes</taxon>
        <taxon>Orbiliales</taxon>
        <taxon>Orbiliaceae</taxon>
        <taxon>Orbilia</taxon>
    </lineage>
</organism>
<accession>A0AAV9ULJ7</accession>
<dbReference type="EMBL" id="JAVHNS010000010">
    <property type="protein sequence ID" value="KAK6342214.1"/>
    <property type="molecule type" value="Genomic_DNA"/>
</dbReference>
<gene>
    <name evidence="1" type="ORF">TWF730_001692</name>
</gene>
<dbReference type="Proteomes" id="UP001373714">
    <property type="component" value="Unassembled WGS sequence"/>
</dbReference>
<keyword evidence="2" id="KW-1185">Reference proteome</keyword>
<comment type="caution">
    <text evidence="1">The sequence shown here is derived from an EMBL/GenBank/DDBJ whole genome shotgun (WGS) entry which is preliminary data.</text>
</comment>
<reference evidence="1 2" key="1">
    <citation type="submission" date="2019-10" db="EMBL/GenBank/DDBJ databases">
        <authorList>
            <person name="Palmer J.M."/>
        </authorList>
    </citation>
    <scope>NUCLEOTIDE SEQUENCE [LARGE SCALE GENOMIC DNA]</scope>
    <source>
        <strain evidence="1 2">TWF730</strain>
    </source>
</reference>
<sequence length="309" mass="33634">MPAPVIQTTTLGETLVVTETIGTTKTIVSEASVVSATKRVVKRDAVALPSPSIVSQYCTSDTGRRFLSACSCIVAELTTGVTLPAVTPRTVTVTNTITRHITTSLPTPTSTLIITPKSTKTVTDVTEVTPSANKNAAKSFKMKFKGGMHDGRYLFKGPIFEEQAGIYYSMFTPNRADGIDFKISKDGVISTLIGDEGYNLTYSRDFDDDALYPPEKEGDPPIKVPSFVFLMSESTQAKPEYNAYPIKCSMAGNDFSCVAGFDNKRTESGWYAFGIDAENYIPTLGLGKPAYDWMYWPGQKVTLVADWNA</sequence>
<protein>
    <submittedName>
        <fullName evidence="1">Uncharacterized protein</fullName>
    </submittedName>
</protein>
<proteinExistence type="predicted"/>
<name>A0AAV9ULJ7_9PEZI</name>
<evidence type="ECO:0000313" key="1">
    <source>
        <dbReference type="EMBL" id="KAK6342214.1"/>
    </source>
</evidence>